<reference evidence="1" key="1">
    <citation type="submission" date="2016-08" db="EMBL/GenBank/DDBJ databases">
        <authorList>
            <person name="Ngugi D.K."/>
            <person name="Miyake S."/>
            <person name="Stingl U."/>
        </authorList>
    </citation>
    <scope>NUCLEOTIDE SEQUENCE</scope>
    <source>
        <strain evidence="1">SCG-D08WGA-EpuloA1</strain>
    </source>
</reference>
<sequence length="227" mass="26172">MTHIKNYFKDWSLFEKIWIILVCGFMTATWYINKDDILMLILTITGCLNLVLGAKGKIEGLYFAIINSVLYAWQCFGINLYGEVMYHVLFSIPISTIAIFLWRKNRSDSGEVKFKYMTKKIMAVSFGGTLVGVIVYKFVLEAMGGQLAFMDSLTTVVSVIASILYLYRFAEQWLMWVAVNALSIIMWIIIYINGDHSALIIIIMKCVYLLNSLYGYFNWKKIAKNIY</sequence>
<keyword evidence="2" id="KW-1185">Reference proteome</keyword>
<gene>
    <name evidence="1" type="ORF">AN640_03660</name>
</gene>
<accession>A0ACC8XIW4</accession>
<dbReference type="EMBL" id="LJHD01000029">
    <property type="protein sequence ID" value="ONI46247.1"/>
    <property type="molecule type" value="Genomic_DNA"/>
</dbReference>
<evidence type="ECO:0000313" key="2">
    <source>
        <dbReference type="Proteomes" id="UP000188637"/>
    </source>
</evidence>
<name>A0ACC8XIW4_9FIRM</name>
<dbReference type="Proteomes" id="UP000188637">
    <property type="component" value="Unassembled WGS sequence"/>
</dbReference>
<comment type="caution">
    <text evidence="1">The sequence shown here is derived from an EMBL/GenBank/DDBJ whole genome shotgun (WGS) entry which is preliminary data.</text>
</comment>
<proteinExistence type="predicted"/>
<organism evidence="1 2">
    <name type="scientific">Candidatus Epulonipiscium fishelsonii</name>
    <dbReference type="NCBI Taxonomy" id="77094"/>
    <lineage>
        <taxon>Bacteria</taxon>
        <taxon>Bacillati</taxon>
        <taxon>Bacillota</taxon>
        <taxon>Clostridia</taxon>
        <taxon>Lachnospirales</taxon>
        <taxon>Lachnospiraceae</taxon>
        <taxon>Candidatus Epulonipiscium</taxon>
    </lineage>
</organism>
<evidence type="ECO:0000313" key="1">
    <source>
        <dbReference type="EMBL" id="ONI46247.1"/>
    </source>
</evidence>
<protein>
    <submittedName>
        <fullName evidence="1">Nicotinamide mononucleotide transporter PnuC</fullName>
    </submittedName>
</protein>